<dbReference type="EMBL" id="JAANYQ010000005">
    <property type="protein sequence ID" value="KAF4124136.1"/>
    <property type="molecule type" value="Genomic_DNA"/>
</dbReference>
<feature type="compositionally biased region" description="Basic and acidic residues" evidence="1">
    <location>
        <begin position="119"/>
        <end position="129"/>
    </location>
</feature>
<dbReference type="RefSeq" id="XP_035322788.1">
    <property type="nucleotide sequence ID" value="XM_035467822.1"/>
</dbReference>
<dbReference type="GeneID" id="55972077"/>
<feature type="domain" description="C2H2-type" evidence="2">
    <location>
        <begin position="21"/>
        <end position="42"/>
    </location>
</feature>
<dbReference type="OrthoDB" id="18440at2759"/>
<keyword evidence="4" id="KW-1185">Reference proteome</keyword>
<comment type="caution">
    <text evidence="3">The sequence shown here is derived from an EMBL/GenBank/DDBJ whole genome shotgun (WGS) entry which is preliminary data.</text>
</comment>
<dbReference type="InterPro" id="IPR039258">
    <property type="entry name" value="ZNF511"/>
</dbReference>
<feature type="region of interest" description="Disordered" evidence="1">
    <location>
        <begin position="102"/>
        <end position="178"/>
    </location>
</feature>
<evidence type="ECO:0000259" key="2">
    <source>
        <dbReference type="PROSITE" id="PS00028"/>
    </source>
</evidence>
<dbReference type="AlphaFoldDB" id="A0A9P4YYL2"/>
<dbReference type="PANTHER" id="PTHR21354">
    <property type="entry name" value="ZINC FINGER PROTEIN 511"/>
    <property type="match status" value="1"/>
</dbReference>
<reference evidence="3" key="1">
    <citation type="submission" date="2020-03" db="EMBL/GenBank/DDBJ databases">
        <title>Site-based positive gene gene selection in Geosmithia morbida across the United States reveals a broad range of putative effectors and factors for local host and environmental adapation.</title>
        <authorList>
            <person name="Onufrak A."/>
            <person name="Murdoch R.W."/>
            <person name="Gazis R."/>
            <person name="Huff M."/>
            <person name="Staton M."/>
            <person name="Klingeman W."/>
            <person name="Hadziabdic D."/>
        </authorList>
    </citation>
    <scope>NUCLEOTIDE SEQUENCE</scope>
    <source>
        <strain evidence="3">1262</strain>
    </source>
</reference>
<gene>
    <name evidence="3" type="ORF">GMORB2_5852</name>
</gene>
<dbReference type="Proteomes" id="UP000749293">
    <property type="component" value="Unassembled WGS sequence"/>
</dbReference>
<evidence type="ECO:0000256" key="1">
    <source>
        <dbReference type="SAM" id="MobiDB-lite"/>
    </source>
</evidence>
<evidence type="ECO:0000313" key="4">
    <source>
        <dbReference type="Proteomes" id="UP000749293"/>
    </source>
</evidence>
<organism evidence="3 4">
    <name type="scientific">Geosmithia morbida</name>
    <dbReference type="NCBI Taxonomy" id="1094350"/>
    <lineage>
        <taxon>Eukaryota</taxon>
        <taxon>Fungi</taxon>
        <taxon>Dikarya</taxon>
        <taxon>Ascomycota</taxon>
        <taxon>Pezizomycotina</taxon>
        <taxon>Sordariomycetes</taxon>
        <taxon>Hypocreomycetidae</taxon>
        <taxon>Hypocreales</taxon>
        <taxon>Bionectriaceae</taxon>
        <taxon>Geosmithia</taxon>
    </lineage>
</organism>
<name>A0A9P4YYL2_9HYPO</name>
<dbReference type="PANTHER" id="PTHR21354:SF0">
    <property type="entry name" value="ZINC FINGER PROTEIN 511"/>
    <property type="match status" value="1"/>
</dbReference>
<evidence type="ECO:0000313" key="3">
    <source>
        <dbReference type="EMBL" id="KAF4124136.1"/>
    </source>
</evidence>
<feature type="compositionally biased region" description="Basic and acidic residues" evidence="1">
    <location>
        <begin position="151"/>
        <end position="168"/>
    </location>
</feature>
<dbReference type="SMART" id="SM00355">
    <property type="entry name" value="ZnF_C2H2"/>
    <property type="match status" value="2"/>
</dbReference>
<dbReference type="PROSITE" id="PS00028">
    <property type="entry name" value="ZINC_FINGER_C2H2_1"/>
    <property type="match status" value="1"/>
</dbReference>
<dbReference type="InterPro" id="IPR013087">
    <property type="entry name" value="Znf_C2H2_type"/>
</dbReference>
<sequence>MTFITYDDYESHYNKFHSNRCLECRRNFPSQHLLGVHIEECHDPLIVVRRDKGEHTYSCFVEGCERKCLTHQKRRMHMIDKHMYPKNYFFAITKEGIDGRRSLLTDSGHRRRKSSISNHGKETRRESPKGSEQQPLEDGTAKTASLGQQKQKKEQGGHTKGNDSKADTEMDDLAGAMSSLQFVPQSVRFGRGRAGFSRK</sequence>
<proteinExistence type="predicted"/>
<accession>A0A9P4YYL2</accession>
<protein>
    <submittedName>
        <fullName evidence="3">ZnF C2H2</fullName>
    </submittedName>
</protein>